<keyword evidence="3 6" id="KW-1133">Transmembrane helix</keyword>
<dbReference type="InterPro" id="IPR007318">
    <property type="entry name" value="Phopholipid_MeTrfase"/>
</dbReference>
<dbReference type="Proteomes" id="UP000886069">
    <property type="component" value="Unassembled WGS sequence"/>
</dbReference>
<reference evidence="7" key="1">
    <citation type="journal article" date="2020" name="mSystems">
        <title>Genome- and Community-Level Interaction Insights into Carbon Utilization and Element Cycling Functions of Hydrothermarchaeota in Hydrothermal Sediment.</title>
        <authorList>
            <person name="Zhou Z."/>
            <person name="Liu Y."/>
            <person name="Xu W."/>
            <person name="Pan J."/>
            <person name="Luo Z.H."/>
            <person name="Li M."/>
        </authorList>
    </citation>
    <scope>NUCLEOTIDE SEQUENCE [LARGE SCALE GENOMIC DNA]</scope>
    <source>
        <strain evidence="7">SpSt-1233</strain>
    </source>
</reference>
<gene>
    <name evidence="7" type="ORF">ENO08_06725</name>
</gene>
<organism evidence="7">
    <name type="scientific">Eiseniibacteriota bacterium</name>
    <dbReference type="NCBI Taxonomy" id="2212470"/>
    <lineage>
        <taxon>Bacteria</taxon>
        <taxon>Candidatus Eiseniibacteriota</taxon>
    </lineage>
</organism>
<dbReference type="AlphaFoldDB" id="A0A7V2AVR2"/>
<sequence length="177" mass="19406">MRGSRNGTRAGLLSSQPIEESKERRAMSNVVKGRDGMNIVGQGWKIILFTLPSLIAAALPEAIGFVRPIGYVLLVPGLILWGTAVIQLLRGFSRGELVTTGAYGVARNPIYASATFFILPGISLIALTWVYIVVSIFLYAGVMIFIGTEERRLAKVFGAAYEEYTARVDRLIPFRKP</sequence>
<keyword evidence="2 6" id="KW-0812">Transmembrane</keyword>
<proteinExistence type="predicted"/>
<evidence type="ECO:0000256" key="4">
    <source>
        <dbReference type="ARBA" id="ARBA00023136"/>
    </source>
</evidence>
<accession>A0A7V2AVR2</accession>
<evidence type="ECO:0000313" key="7">
    <source>
        <dbReference type="EMBL" id="HER44137.1"/>
    </source>
</evidence>
<feature type="transmembrane region" description="Helical" evidence="6">
    <location>
        <begin position="128"/>
        <end position="146"/>
    </location>
</feature>
<dbReference type="EMBL" id="DSEC01000478">
    <property type="protein sequence ID" value="HER44137.1"/>
    <property type="molecule type" value="Genomic_DNA"/>
</dbReference>
<feature type="transmembrane region" description="Helical" evidence="6">
    <location>
        <begin position="44"/>
        <end position="63"/>
    </location>
</feature>
<evidence type="ECO:0000256" key="5">
    <source>
        <dbReference type="SAM" id="MobiDB-lite"/>
    </source>
</evidence>
<dbReference type="Pfam" id="PF04191">
    <property type="entry name" value="PEMT"/>
    <property type="match status" value="1"/>
</dbReference>
<dbReference type="Gene3D" id="1.20.120.1630">
    <property type="match status" value="1"/>
</dbReference>
<evidence type="ECO:0000256" key="6">
    <source>
        <dbReference type="SAM" id="Phobius"/>
    </source>
</evidence>
<comment type="caution">
    <text evidence="7">The sequence shown here is derived from an EMBL/GenBank/DDBJ whole genome shotgun (WGS) entry which is preliminary data.</text>
</comment>
<feature type="transmembrane region" description="Helical" evidence="6">
    <location>
        <begin position="101"/>
        <end position="122"/>
    </location>
</feature>
<keyword evidence="4 6" id="KW-0472">Membrane</keyword>
<evidence type="ECO:0000256" key="1">
    <source>
        <dbReference type="ARBA" id="ARBA00004127"/>
    </source>
</evidence>
<dbReference type="GO" id="GO:0012505">
    <property type="term" value="C:endomembrane system"/>
    <property type="evidence" value="ECO:0007669"/>
    <property type="project" value="UniProtKB-SubCell"/>
</dbReference>
<evidence type="ECO:0000256" key="2">
    <source>
        <dbReference type="ARBA" id="ARBA00022692"/>
    </source>
</evidence>
<evidence type="ECO:0000256" key="3">
    <source>
        <dbReference type="ARBA" id="ARBA00022989"/>
    </source>
</evidence>
<name>A0A7V2AVR2_UNCEI</name>
<feature type="transmembrane region" description="Helical" evidence="6">
    <location>
        <begin position="69"/>
        <end position="89"/>
    </location>
</feature>
<protein>
    <submittedName>
        <fullName evidence="7">Isoprenylcysteine carboxylmethyltransferase family protein</fullName>
    </submittedName>
</protein>
<feature type="region of interest" description="Disordered" evidence="5">
    <location>
        <begin position="1"/>
        <end position="21"/>
    </location>
</feature>
<comment type="subcellular location">
    <subcellularLocation>
        <location evidence="1">Endomembrane system</location>
        <topology evidence="1">Multi-pass membrane protein</topology>
    </subcellularLocation>
</comment>